<reference evidence="1 2" key="1">
    <citation type="submission" date="2020-08" db="EMBL/GenBank/DDBJ databases">
        <title>Genome public.</title>
        <authorList>
            <person name="Liu C."/>
            <person name="Sun Q."/>
        </authorList>
    </citation>
    <scope>NUCLEOTIDE SEQUENCE [LARGE SCALE GENOMIC DNA]</scope>
    <source>
        <strain evidence="1 2">NSJ-66</strain>
    </source>
</reference>
<gene>
    <name evidence="1" type="ORF">H8S75_08410</name>
</gene>
<dbReference type="EMBL" id="JACOPB010000003">
    <property type="protein sequence ID" value="MBC5707971.1"/>
    <property type="molecule type" value="Genomic_DNA"/>
</dbReference>
<name>A0ABR7H441_9FIRM</name>
<keyword evidence="2" id="KW-1185">Reference proteome</keyword>
<protein>
    <submittedName>
        <fullName evidence="1">Virulence RhuM family protein</fullName>
    </submittedName>
</protein>
<organism evidence="1 2">
    <name type="scientific">Hungatella hominis</name>
    <dbReference type="NCBI Taxonomy" id="2763050"/>
    <lineage>
        <taxon>Bacteria</taxon>
        <taxon>Bacillati</taxon>
        <taxon>Bacillota</taxon>
        <taxon>Clostridia</taxon>
        <taxon>Lachnospirales</taxon>
        <taxon>Lachnospiraceae</taxon>
        <taxon>Hungatella</taxon>
    </lineage>
</organism>
<dbReference type="Proteomes" id="UP000634672">
    <property type="component" value="Unassembled WGS sequence"/>
</dbReference>
<sequence length="44" mass="5052">MNCEIGHFNLDVIISAGYRGNSVCATQFRRIDYDSRINCQCFYG</sequence>
<accession>A0ABR7H441</accession>
<evidence type="ECO:0000313" key="1">
    <source>
        <dbReference type="EMBL" id="MBC5707971.1"/>
    </source>
</evidence>
<proteinExistence type="predicted"/>
<comment type="caution">
    <text evidence="1">The sequence shown here is derived from an EMBL/GenBank/DDBJ whole genome shotgun (WGS) entry which is preliminary data.</text>
</comment>
<evidence type="ECO:0000313" key="2">
    <source>
        <dbReference type="Proteomes" id="UP000634672"/>
    </source>
</evidence>